<keyword evidence="10" id="KW-0067">ATP-binding</keyword>
<keyword evidence="18" id="KW-1185">Reference proteome</keyword>
<dbReference type="InterPro" id="IPR037219">
    <property type="entry name" value="Peptidase_M41-like"/>
</dbReference>
<dbReference type="FunFam" id="3.40.50.300:FF:000001">
    <property type="entry name" value="ATP-dependent zinc metalloprotease FtsH"/>
    <property type="match status" value="1"/>
</dbReference>
<comment type="similarity">
    <text evidence="4">In the N-terminal section; belongs to the AAA ATPase family.</text>
</comment>
<comment type="function">
    <text evidence="14">Probable ATP-dependent zinc metallopeptidase. Involved in the assembly and/or stability of the complexes I and V of the mitochondrial oxidative phosphorylation system.</text>
</comment>
<comment type="similarity">
    <text evidence="3">In the C-terminal section; belongs to the peptidase M41 family.</text>
</comment>
<dbReference type="Pfam" id="PF00004">
    <property type="entry name" value="AAA"/>
    <property type="match status" value="1"/>
</dbReference>
<dbReference type="Pfam" id="PF17862">
    <property type="entry name" value="AAA_lid_3"/>
    <property type="match status" value="1"/>
</dbReference>
<dbReference type="GO" id="GO:0034982">
    <property type="term" value="P:mitochondrial protein processing"/>
    <property type="evidence" value="ECO:0007669"/>
    <property type="project" value="TreeGrafter"/>
</dbReference>
<dbReference type="FunFam" id="1.10.8.60:FF:000019">
    <property type="entry name" value="AFG3-like AAA ATPase 2"/>
    <property type="match status" value="1"/>
</dbReference>
<dbReference type="GO" id="GO:0016887">
    <property type="term" value="F:ATP hydrolysis activity"/>
    <property type="evidence" value="ECO:0007669"/>
    <property type="project" value="InterPro"/>
</dbReference>
<keyword evidence="13" id="KW-0496">Mitochondrion</keyword>
<dbReference type="InterPro" id="IPR027417">
    <property type="entry name" value="P-loop_NTPase"/>
</dbReference>
<gene>
    <name evidence="17" type="ORF">O6P43_000186</name>
</gene>
<dbReference type="GO" id="GO:0009535">
    <property type="term" value="C:chloroplast thylakoid membrane"/>
    <property type="evidence" value="ECO:0007669"/>
    <property type="project" value="TreeGrafter"/>
</dbReference>
<dbReference type="SUPFAM" id="SSF52540">
    <property type="entry name" value="P-loop containing nucleoside triphosphate hydrolases"/>
    <property type="match status" value="1"/>
</dbReference>
<keyword evidence="7" id="KW-0547">Nucleotide-binding</keyword>
<dbReference type="SMART" id="SM00382">
    <property type="entry name" value="AAA"/>
    <property type="match status" value="1"/>
</dbReference>
<dbReference type="PROSITE" id="PS00674">
    <property type="entry name" value="AAA"/>
    <property type="match status" value="1"/>
</dbReference>
<evidence type="ECO:0000256" key="1">
    <source>
        <dbReference type="ARBA" id="ARBA00001947"/>
    </source>
</evidence>
<dbReference type="InterPro" id="IPR011546">
    <property type="entry name" value="Pept_M41_FtsH_extracell"/>
</dbReference>
<feature type="compositionally biased region" description="Low complexity" evidence="15">
    <location>
        <begin position="807"/>
        <end position="817"/>
    </location>
</feature>
<dbReference type="PANTHER" id="PTHR43655:SF2">
    <property type="entry name" value="AFG3 LIKE MATRIX AAA PEPTIDASE SUBUNIT 2, ISOFORM A"/>
    <property type="match status" value="1"/>
</dbReference>
<evidence type="ECO:0000256" key="12">
    <source>
        <dbReference type="ARBA" id="ARBA00023049"/>
    </source>
</evidence>
<evidence type="ECO:0000256" key="7">
    <source>
        <dbReference type="ARBA" id="ARBA00022741"/>
    </source>
</evidence>
<dbReference type="GO" id="GO:0005524">
    <property type="term" value="F:ATP binding"/>
    <property type="evidence" value="ECO:0007669"/>
    <property type="project" value="UniProtKB-KW"/>
</dbReference>
<feature type="region of interest" description="Disordered" evidence="15">
    <location>
        <begin position="778"/>
        <end position="817"/>
    </location>
</feature>
<comment type="subcellular location">
    <subcellularLocation>
        <location evidence="2">Mitochondrion inner membrane</location>
        <topology evidence="2">Single-pass membrane protein</topology>
        <orientation evidence="2">Matrix side</orientation>
    </subcellularLocation>
</comment>
<evidence type="ECO:0000256" key="13">
    <source>
        <dbReference type="ARBA" id="ARBA00023128"/>
    </source>
</evidence>
<dbReference type="InterPro" id="IPR000642">
    <property type="entry name" value="Peptidase_M41"/>
</dbReference>
<evidence type="ECO:0000256" key="5">
    <source>
        <dbReference type="ARBA" id="ARBA00022670"/>
    </source>
</evidence>
<evidence type="ECO:0000256" key="10">
    <source>
        <dbReference type="ARBA" id="ARBA00022840"/>
    </source>
</evidence>
<comment type="caution">
    <text evidence="17">The sequence shown here is derived from an EMBL/GenBank/DDBJ whole genome shotgun (WGS) entry which is preliminary data.</text>
</comment>
<keyword evidence="11" id="KW-0809">Transit peptide</keyword>
<dbReference type="PANTHER" id="PTHR43655">
    <property type="entry name" value="ATP-DEPENDENT PROTEASE"/>
    <property type="match status" value="1"/>
</dbReference>
<dbReference type="SUPFAM" id="SSF140990">
    <property type="entry name" value="FtsH protease domain-like"/>
    <property type="match status" value="1"/>
</dbReference>
<evidence type="ECO:0000313" key="18">
    <source>
        <dbReference type="Proteomes" id="UP001163823"/>
    </source>
</evidence>
<dbReference type="InterPro" id="IPR041569">
    <property type="entry name" value="AAA_lid_3"/>
</dbReference>
<dbReference type="HAMAP" id="MF_01458">
    <property type="entry name" value="FtsH"/>
    <property type="match status" value="1"/>
</dbReference>
<dbReference type="EMBL" id="JARAOO010000001">
    <property type="protein sequence ID" value="KAJ7980828.1"/>
    <property type="molecule type" value="Genomic_DNA"/>
</dbReference>
<dbReference type="Gene3D" id="1.20.58.760">
    <property type="entry name" value="Peptidase M41"/>
    <property type="match status" value="1"/>
</dbReference>
<dbReference type="InterPro" id="IPR005936">
    <property type="entry name" value="FtsH"/>
</dbReference>
<keyword evidence="12 17" id="KW-0482">Metalloprotease</keyword>
<evidence type="ECO:0000256" key="11">
    <source>
        <dbReference type="ARBA" id="ARBA00022946"/>
    </source>
</evidence>
<dbReference type="NCBIfam" id="TIGR01241">
    <property type="entry name" value="FtsH_fam"/>
    <property type="match status" value="1"/>
</dbReference>
<dbReference type="Pfam" id="PF06480">
    <property type="entry name" value="FtsH_ext"/>
    <property type="match status" value="1"/>
</dbReference>
<protein>
    <submittedName>
        <fullName evidence="17">ATP-dependent zinc metalloprotease FTSH protein</fullName>
    </submittedName>
</protein>
<evidence type="ECO:0000256" key="4">
    <source>
        <dbReference type="ARBA" id="ARBA00010550"/>
    </source>
</evidence>
<comment type="cofactor">
    <cofactor evidence="1">
        <name>Zn(2+)</name>
        <dbReference type="ChEBI" id="CHEBI:29105"/>
    </cofactor>
</comment>
<evidence type="ECO:0000256" key="8">
    <source>
        <dbReference type="ARBA" id="ARBA00022801"/>
    </source>
</evidence>
<dbReference type="GO" id="GO:0008270">
    <property type="term" value="F:zinc ion binding"/>
    <property type="evidence" value="ECO:0007669"/>
    <property type="project" value="InterPro"/>
</dbReference>
<dbReference type="Pfam" id="PF01434">
    <property type="entry name" value="Peptidase_M41"/>
    <property type="match status" value="1"/>
</dbReference>
<keyword evidence="6" id="KW-0479">Metal-binding</keyword>
<dbReference type="FunFam" id="3.40.1690.20:FF:000004">
    <property type="entry name" value="ATP-dependent zinc metalloprotease FTSH 10 mitochondrial"/>
    <property type="match status" value="1"/>
</dbReference>
<proteinExistence type="inferred from homology"/>
<feature type="region of interest" description="Disordered" evidence="15">
    <location>
        <begin position="99"/>
        <end position="129"/>
    </location>
</feature>
<dbReference type="Gene3D" id="3.40.50.300">
    <property type="entry name" value="P-loop containing nucleotide triphosphate hydrolases"/>
    <property type="match status" value="1"/>
</dbReference>
<sequence length="817" mass="90121">MIFSRIGRSLSRSSRSRNLLCGGGKSAILKEALLGVPRINAYNGGIDGGLGFFRGYLASIGAHKGFVSNSYLSDFNYLLANPRLRRLFSSEAPKKKNYENFYPKEKKEIPKGKEQKSESKDDSNTDDHGNFQETFVKNFQNLITPLLAIGLFLSSFSFGGREQQQISFQEFKNKLLEPGLVDHIVVSNKSVAKVYVRSSPSGRATDDIVQGPTNSAPSRENSGQYKYYFNIGSVESFEEKLEEAQEAMGVDPHNYVPVTYVSEMVWYQELMRFAPTLLILGSLLYMGRRMQGGLGVGGGGGGKGARGIFNIGKAHVTKVDKNAKNKVYFKDVAGCDEAKQEIMEFVHFLKNPRKYEELGAKIPKGALLVGPPGTGKTLLAKATAGESGVPFLSISGSDFMEMFVGVGPSRVRNLFQEARQCAPSIVFIDEIDAIGRARGRGGLSGSNDERESTLNQLLVEMDGFGTTSGVVVLAGTNRPDILDKALLRPGRFDRQIAIDKPDIKGRDQIFQVYLKKIKLDHEPSYYSQRLAALTPGFAGADIANVCNEAALIAARSEGTLVTMEHFEAAIDRIIGGLEKKNKVISKLERRTVAYHESGHAVTGWFLEHAEPLLKVTIVPRGTAALGFAQYVPNENFLMTKEQLFDMTCMTLGGRAAEQVLIGKISTGAQNDLEKVTKMTYAQVAVYGFSDKVGLLSFPQREDSFEVSKPYSSKTAAIIDAEVREWVGKAYERTVQLIEEHKEQVAQIAELLLEKEVLHQDDLVRVLGERPFKSSEVTNYDRFKQGFQEPDEKIIENPESSPEEEDGSSPLEPQVVPT</sequence>
<evidence type="ECO:0000259" key="16">
    <source>
        <dbReference type="SMART" id="SM00382"/>
    </source>
</evidence>
<evidence type="ECO:0000256" key="3">
    <source>
        <dbReference type="ARBA" id="ARBA00010044"/>
    </source>
</evidence>
<dbReference type="GO" id="GO:0004176">
    <property type="term" value="F:ATP-dependent peptidase activity"/>
    <property type="evidence" value="ECO:0007669"/>
    <property type="project" value="InterPro"/>
</dbReference>
<keyword evidence="5" id="KW-0645">Protease</keyword>
<dbReference type="GO" id="GO:0005745">
    <property type="term" value="C:m-AAA complex"/>
    <property type="evidence" value="ECO:0007669"/>
    <property type="project" value="TreeGrafter"/>
</dbReference>
<evidence type="ECO:0000256" key="14">
    <source>
        <dbReference type="ARBA" id="ARBA00057665"/>
    </source>
</evidence>
<keyword evidence="9" id="KW-0862">Zinc</keyword>
<dbReference type="InterPro" id="IPR003593">
    <property type="entry name" value="AAA+_ATPase"/>
</dbReference>
<organism evidence="17 18">
    <name type="scientific">Quillaja saponaria</name>
    <name type="common">Soap bark tree</name>
    <dbReference type="NCBI Taxonomy" id="32244"/>
    <lineage>
        <taxon>Eukaryota</taxon>
        <taxon>Viridiplantae</taxon>
        <taxon>Streptophyta</taxon>
        <taxon>Embryophyta</taxon>
        <taxon>Tracheophyta</taxon>
        <taxon>Spermatophyta</taxon>
        <taxon>Magnoliopsida</taxon>
        <taxon>eudicotyledons</taxon>
        <taxon>Gunneridae</taxon>
        <taxon>Pentapetalae</taxon>
        <taxon>rosids</taxon>
        <taxon>fabids</taxon>
        <taxon>Fabales</taxon>
        <taxon>Quillajaceae</taxon>
        <taxon>Quillaja</taxon>
    </lineage>
</organism>
<feature type="compositionally biased region" description="Basic and acidic residues" evidence="15">
    <location>
        <begin position="778"/>
        <end position="795"/>
    </location>
</feature>
<dbReference type="FunFam" id="1.20.58.760:FF:000005">
    <property type="entry name" value="ATP-dependent zinc metalloprotease FTSH 10, mitochondrial"/>
    <property type="match status" value="1"/>
</dbReference>
<dbReference type="InterPro" id="IPR003960">
    <property type="entry name" value="ATPase_AAA_CS"/>
</dbReference>
<evidence type="ECO:0000256" key="15">
    <source>
        <dbReference type="SAM" id="MobiDB-lite"/>
    </source>
</evidence>
<evidence type="ECO:0000256" key="9">
    <source>
        <dbReference type="ARBA" id="ARBA00022833"/>
    </source>
</evidence>
<dbReference type="InterPro" id="IPR050928">
    <property type="entry name" value="ATP-dep_Zn_Metalloprotease"/>
</dbReference>
<name>A0AAD7VMA6_QUISA</name>
<accession>A0AAD7VMA6</accession>
<dbReference type="GO" id="GO:0004222">
    <property type="term" value="F:metalloendopeptidase activity"/>
    <property type="evidence" value="ECO:0007669"/>
    <property type="project" value="InterPro"/>
</dbReference>
<evidence type="ECO:0000256" key="6">
    <source>
        <dbReference type="ARBA" id="ARBA00022723"/>
    </source>
</evidence>
<dbReference type="Proteomes" id="UP001163823">
    <property type="component" value="Chromosome 1"/>
</dbReference>
<reference evidence="17 18" key="1">
    <citation type="journal article" date="2023" name="Science">
        <title>Elucidation of the pathway for biosynthesis of saponin adjuvants from the soapbark tree.</title>
        <authorList>
            <person name="Reed J."/>
            <person name="Orme A."/>
            <person name="El-Demerdash A."/>
            <person name="Owen C."/>
            <person name="Martin L.B.B."/>
            <person name="Misra R.C."/>
            <person name="Kikuchi S."/>
            <person name="Rejzek M."/>
            <person name="Martin A.C."/>
            <person name="Harkess A."/>
            <person name="Leebens-Mack J."/>
            <person name="Louveau T."/>
            <person name="Stephenson M.J."/>
            <person name="Osbourn A."/>
        </authorList>
    </citation>
    <scope>NUCLEOTIDE SEQUENCE [LARGE SCALE GENOMIC DNA]</scope>
    <source>
        <strain evidence="17">S10</strain>
    </source>
</reference>
<dbReference type="Gene3D" id="1.10.8.60">
    <property type="match status" value="1"/>
</dbReference>
<dbReference type="AlphaFoldDB" id="A0AAD7VMA6"/>
<evidence type="ECO:0000256" key="2">
    <source>
        <dbReference type="ARBA" id="ARBA00004298"/>
    </source>
</evidence>
<keyword evidence="8" id="KW-0378">Hydrolase</keyword>
<feature type="domain" description="AAA+ ATPase" evidence="16">
    <location>
        <begin position="362"/>
        <end position="502"/>
    </location>
</feature>
<dbReference type="Gene3D" id="3.40.1690.20">
    <property type="match status" value="1"/>
</dbReference>
<dbReference type="CDD" id="cd19501">
    <property type="entry name" value="RecA-like_FtsH"/>
    <property type="match status" value="1"/>
</dbReference>
<dbReference type="KEGG" id="qsa:O6P43_000186"/>
<evidence type="ECO:0000313" key="17">
    <source>
        <dbReference type="EMBL" id="KAJ7980828.1"/>
    </source>
</evidence>
<dbReference type="InterPro" id="IPR003959">
    <property type="entry name" value="ATPase_AAA_core"/>
</dbReference>